<dbReference type="GO" id="GO:0005886">
    <property type="term" value="C:plasma membrane"/>
    <property type="evidence" value="ECO:0007669"/>
    <property type="project" value="UniProtKB-SubCell"/>
</dbReference>
<protein>
    <recommendedName>
        <fullName evidence="9">Polysaccharide biosynthesis protein C-terminal domain-containing protein</fullName>
    </recommendedName>
</protein>
<name>A0A235BWL2_UNCW3</name>
<dbReference type="AlphaFoldDB" id="A0A235BWL2"/>
<dbReference type="PANTHER" id="PTHR30250">
    <property type="entry name" value="PST FAMILY PREDICTED COLANIC ACID TRANSPORTER"/>
    <property type="match status" value="1"/>
</dbReference>
<evidence type="ECO:0000256" key="6">
    <source>
        <dbReference type="SAM" id="Phobius"/>
    </source>
</evidence>
<evidence type="ECO:0000256" key="2">
    <source>
        <dbReference type="ARBA" id="ARBA00022475"/>
    </source>
</evidence>
<keyword evidence="4 6" id="KW-1133">Transmembrane helix</keyword>
<dbReference type="PANTHER" id="PTHR30250:SF26">
    <property type="entry name" value="PSMA PROTEIN"/>
    <property type="match status" value="1"/>
</dbReference>
<feature type="transmembrane region" description="Helical" evidence="6">
    <location>
        <begin position="158"/>
        <end position="180"/>
    </location>
</feature>
<feature type="transmembrane region" description="Helical" evidence="6">
    <location>
        <begin position="97"/>
        <end position="121"/>
    </location>
</feature>
<dbReference type="Proteomes" id="UP000215559">
    <property type="component" value="Unassembled WGS sequence"/>
</dbReference>
<dbReference type="InterPro" id="IPR050833">
    <property type="entry name" value="Poly_Biosynth_Transport"/>
</dbReference>
<keyword evidence="5 6" id="KW-0472">Membrane</keyword>
<evidence type="ECO:0000256" key="4">
    <source>
        <dbReference type="ARBA" id="ARBA00022989"/>
    </source>
</evidence>
<evidence type="ECO:0000256" key="5">
    <source>
        <dbReference type="ARBA" id="ARBA00023136"/>
    </source>
</evidence>
<proteinExistence type="predicted"/>
<gene>
    <name evidence="7" type="ORF">CH330_01875</name>
</gene>
<accession>A0A235BWL2</accession>
<comment type="caution">
    <text evidence="7">The sequence shown here is derived from an EMBL/GenBank/DDBJ whole genome shotgun (WGS) entry which is preliminary data.</text>
</comment>
<evidence type="ECO:0000256" key="1">
    <source>
        <dbReference type="ARBA" id="ARBA00004651"/>
    </source>
</evidence>
<dbReference type="Pfam" id="PF01943">
    <property type="entry name" value="Polysacc_synt"/>
    <property type="match status" value="1"/>
</dbReference>
<sequence length="219" mass="23991">MALQYRMNQDHPATAARRVAHNTIYLVVADIAGKLMTFIFFMVAARHLGVEKFGVFSFALAYISMFSVFADLGFGVLTAREIARDHSVARRYVSNALAIKLVAAFVLMAVVAISVNLLGYPPMTVKVTYICSLLILTSSVVLYYGFVFQGFERMVLSALTRMFQAVVLIAGVFLLSRGVAVVERYAWLRVGAGGGGAFFAWLLASVAFVRPGLSFNFSE</sequence>
<dbReference type="InterPro" id="IPR002797">
    <property type="entry name" value="Polysacc_synth"/>
</dbReference>
<evidence type="ECO:0000256" key="3">
    <source>
        <dbReference type="ARBA" id="ARBA00022692"/>
    </source>
</evidence>
<evidence type="ECO:0008006" key="9">
    <source>
        <dbReference type="Google" id="ProtNLM"/>
    </source>
</evidence>
<keyword evidence="3 6" id="KW-0812">Transmembrane</keyword>
<dbReference type="EMBL" id="NOZP01000037">
    <property type="protein sequence ID" value="OYD16748.1"/>
    <property type="molecule type" value="Genomic_DNA"/>
</dbReference>
<reference evidence="7 8" key="1">
    <citation type="submission" date="2017-07" db="EMBL/GenBank/DDBJ databases">
        <title>Recovery of genomes from metagenomes via a dereplication, aggregation, and scoring strategy.</title>
        <authorList>
            <person name="Sieber C.M."/>
            <person name="Probst A.J."/>
            <person name="Sharrar A."/>
            <person name="Thomas B.C."/>
            <person name="Hess M."/>
            <person name="Tringe S.G."/>
            <person name="Banfield J.F."/>
        </authorList>
    </citation>
    <scope>NUCLEOTIDE SEQUENCE [LARGE SCALE GENOMIC DNA]</scope>
    <source>
        <strain evidence="7">JGI_Cruoil_03_51_56</strain>
    </source>
</reference>
<feature type="transmembrane region" description="Helical" evidence="6">
    <location>
        <begin position="55"/>
        <end position="77"/>
    </location>
</feature>
<feature type="transmembrane region" description="Helical" evidence="6">
    <location>
        <begin position="127"/>
        <end position="146"/>
    </location>
</feature>
<keyword evidence="2" id="KW-1003">Cell membrane</keyword>
<evidence type="ECO:0000313" key="7">
    <source>
        <dbReference type="EMBL" id="OYD16748.1"/>
    </source>
</evidence>
<comment type="subcellular location">
    <subcellularLocation>
        <location evidence="1">Cell membrane</location>
        <topology evidence="1">Multi-pass membrane protein</topology>
    </subcellularLocation>
</comment>
<feature type="transmembrane region" description="Helical" evidence="6">
    <location>
        <begin position="186"/>
        <end position="209"/>
    </location>
</feature>
<evidence type="ECO:0000313" key="8">
    <source>
        <dbReference type="Proteomes" id="UP000215559"/>
    </source>
</evidence>
<feature type="non-terminal residue" evidence="7">
    <location>
        <position position="219"/>
    </location>
</feature>
<feature type="transmembrane region" description="Helical" evidence="6">
    <location>
        <begin position="24"/>
        <end position="43"/>
    </location>
</feature>
<organism evidence="7 8">
    <name type="scientific">candidate division WOR-3 bacterium JGI_Cruoil_03_51_56</name>
    <dbReference type="NCBI Taxonomy" id="1973747"/>
    <lineage>
        <taxon>Bacteria</taxon>
        <taxon>Bacteria division WOR-3</taxon>
    </lineage>
</organism>